<evidence type="ECO:0000313" key="7">
    <source>
        <dbReference type="Proteomes" id="UP000183615"/>
    </source>
</evidence>
<evidence type="ECO:0000256" key="3">
    <source>
        <dbReference type="ARBA" id="ARBA00023002"/>
    </source>
</evidence>
<dbReference type="GO" id="GO:0016491">
    <property type="term" value="F:oxidoreductase activity"/>
    <property type="evidence" value="ECO:0007669"/>
    <property type="project" value="UniProtKB-KW"/>
</dbReference>
<name>A0A1J5TM67_9ARCH</name>
<keyword evidence="1" id="KW-0285">Flavoprotein</keyword>
<comment type="caution">
    <text evidence="5">The sequence shown here is derived from an EMBL/GenBank/DDBJ whole genome shotgun (WGS) entry which is preliminary data.</text>
</comment>
<dbReference type="Proteomes" id="UP000183615">
    <property type="component" value="Unassembled WGS sequence"/>
</dbReference>
<dbReference type="InterPro" id="IPR050627">
    <property type="entry name" value="Nitroreductase/BluB"/>
</dbReference>
<gene>
    <name evidence="6" type="ORF">BET99_04525</name>
    <name evidence="5" type="ORF">BET99_05205</name>
</gene>
<sequence>MDQSKFINHKDYKSYNIEEMQKRSTSFLENIQRRRTIRDFSDKPVPKDILINCLKSAGTAPSGANRQPWHFSIVSDIEIKKKIREAAEKEEKKFYSGRAPDEWLEALEPLGTNELKPFLEEAPFLIVIFSEAYGLDSKGDKIKNYYVPESVGIATGILITALHNAGLATLTHTPSPMNFLREILGRGDNERAFLILVTGFPSKNAKVPNIKKKELEEYTSFLI</sequence>
<evidence type="ECO:0000313" key="6">
    <source>
        <dbReference type="EMBL" id="OIR22350.1"/>
    </source>
</evidence>
<dbReference type="Pfam" id="PF00881">
    <property type="entry name" value="Nitroreductase"/>
    <property type="match status" value="1"/>
</dbReference>
<dbReference type="SUPFAM" id="SSF55469">
    <property type="entry name" value="FMN-dependent nitroreductase-like"/>
    <property type="match status" value="1"/>
</dbReference>
<keyword evidence="3" id="KW-0560">Oxidoreductase</keyword>
<evidence type="ECO:0000313" key="5">
    <source>
        <dbReference type="EMBL" id="OIR22039.1"/>
    </source>
</evidence>
<feature type="domain" description="Nitroreductase" evidence="4">
    <location>
        <begin position="31"/>
        <end position="199"/>
    </location>
</feature>
<accession>A0A1J5TM67</accession>
<evidence type="ECO:0000256" key="2">
    <source>
        <dbReference type="ARBA" id="ARBA00022643"/>
    </source>
</evidence>
<proteinExistence type="predicted"/>
<protein>
    <submittedName>
        <fullName evidence="5">Nitroreductase</fullName>
    </submittedName>
</protein>
<keyword evidence="2" id="KW-0288">FMN</keyword>
<dbReference type="InterPro" id="IPR029479">
    <property type="entry name" value="Nitroreductase"/>
</dbReference>
<reference evidence="5 7" key="1">
    <citation type="submission" date="2016-08" db="EMBL/GenBank/DDBJ databases">
        <title>New Insights into Marine Group III Euryarchaeota, from dark to light.</title>
        <authorList>
            <person name="Haro-Moreno J.M."/>
            <person name="Rodriguez-Valera F."/>
            <person name="Lopez-Garcia P."/>
            <person name="Moreira D."/>
            <person name="Martin-Cuadrado A.B."/>
        </authorList>
    </citation>
    <scope>NUCLEOTIDE SEQUENCE [LARGE SCALE GENOMIC DNA]</scope>
    <source>
        <strain evidence="5">CG-Epi2</strain>
    </source>
</reference>
<dbReference type="PANTHER" id="PTHR23026">
    <property type="entry name" value="NADPH NITROREDUCTASE"/>
    <property type="match status" value="1"/>
</dbReference>
<dbReference type="AlphaFoldDB" id="A0A1J5TM67"/>
<dbReference type="CDD" id="cd02144">
    <property type="entry name" value="iodotyrosine_dehalogenase"/>
    <property type="match status" value="1"/>
</dbReference>
<dbReference type="PANTHER" id="PTHR23026:SF90">
    <property type="entry name" value="IODOTYROSINE DEIODINASE 1"/>
    <property type="match status" value="1"/>
</dbReference>
<dbReference type="Gene3D" id="3.40.109.10">
    <property type="entry name" value="NADH Oxidase"/>
    <property type="match status" value="1"/>
</dbReference>
<dbReference type="InterPro" id="IPR000415">
    <property type="entry name" value="Nitroreductase-like"/>
</dbReference>
<evidence type="ECO:0000256" key="1">
    <source>
        <dbReference type="ARBA" id="ARBA00022630"/>
    </source>
</evidence>
<evidence type="ECO:0000259" key="4">
    <source>
        <dbReference type="Pfam" id="PF00881"/>
    </source>
</evidence>
<organism evidence="5 7">
    <name type="scientific">Marine Group III euryarchaeote CG-Epi2</name>
    <dbReference type="NCBI Taxonomy" id="1888996"/>
    <lineage>
        <taxon>Archaea</taxon>
        <taxon>Methanobacteriati</taxon>
        <taxon>Thermoplasmatota</taxon>
        <taxon>Thermoplasmata</taxon>
        <taxon>Candidatus Thermoprofundales</taxon>
    </lineage>
</organism>
<dbReference type="EMBL" id="MIYZ01000025">
    <property type="protein sequence ID" value="OIR22039.1"/>
    <property type="molecule type" value="Genomic_DNA"/>
</dbReference>
<dbReference type="EMBL" id="MIYZ01000016">
    <property type="protein sequence ID" value="OIR22350.1"/>
    <property type="molecule type" value="Genomic_DNA"/>
</dbReference>